<comment type="caution">
    <text evidence="5">The sequence shown here is derived from an EMBL/GenBank/DDBJ whole genome shotgun (WGS) entry which is preliminary data.</text>
</comment>
<dbReference type="RefSeq" id="WP_076724474.1">
    <property type="nucleotide sequence ID" value="NZ_JABWTC010000017.1"/>
</dbReference>
<dbReference type="PANTHER" id="PTHR30420">
    <property type="entry name" value="N-SUCCINYLARGININE DIHYDROLASE"/>
    <property type="match status" value="1"/>
</dbReference>
<dbReference type="GO" id="GO:0006527">
    <property type="term" value="P:L-arginine catabolic process"/>
    <property type="evidence" value="ECO:0007669"/>
    <property type="project" value="InterPro"/>
</dbReference>
<evidence type="ECO:0000256" key="2">
    <source>
        <dbReference type="ARBA" id="ARBA00022679"/>
    </source>
</evidence>
<feature type="region of interest" description="Disordered" evidence="4">
    <location>
        <begin position="344"/>
        <end position="371"/>
    </location>
</feature>
<dbReference type="AlphaFoldDB" id="A0A1V2DRH4"/>
<evidence type="ECO:0000256" key="4">
    <source>
        <dbReference type="SAM" id="MobiDB-lite"/>
    </source>
</evidence>
<dbReference type="OrthoDB" id="21121at2"/>
<evidence type="ECO:0000256" key="1">
    <source>
        <dbReference type="ARBA" id="ARBA00022503"/>
    </source>
</evidence>
<dbReference type="STRING" id="135739.BTO32_09860"/>
<reference evidence="5 6" key="1">
    <citation type="submission" date="2016-12" db="EMBL/GenBank/DDBJ databases">
        <title>Marinobacter lutaoensis whole genome sequencing.</title>
        <authorList>
            <person name="Verma A."/>
            <person name="Krishnamurthi S."/>
        </authorList>
    </citation>
    <scope>NUCLEOTIDE SEQUENCE [LARGE SCALE GENOMIC DNA]</scope>
    <source>
        <strain evidence="5 6">T5054</strain>
    </source>
</reference>
<dbReference type="Proteomes" id="UP000189339">
    <property type="component" value="Unassembled WGS sequence"/>
</dbReference>
<evidence type="ECO:0000256" key="3">
    <source>
        <dbReference type="ARBA" id="ARBA00023315"/>
    </source>
</evidence>
<dbReference type="SUPFAM" id="SSF55729">
    <property type="entry name" value="Acyl-CoA N-acyltransferases (Nat)"/>
    <property type="match status" value="1"/>
</dbReference>
<accession>A0A1V2DRH4</accession>
<organism evidence="5 6">
    <name type="scientific">Marinobacter lutaoensis</name>
    <dbReference type="NCBI Taxonomy" id="135739"/>
    <lineage>
        <taxon>Bacteria</taxon>
        <taxon>Pseudomonadati</taxon>
        <taxon>Pseudomonadota</taxon>
        <taxon>Gammaproteobacteria</taxon>
        <taxon>Pseudomonadales</taxon>
        <taxon>Marinobacteraceae</taxon>
        <taxon>Marinobacter</taxon>
    </lineage>
</organism>
<gene>
    <name evidence="5" type="ORF">BTO32_09860</name>
</gene>
<keyword evidence="6" id="KW-1185">Reference proteome</keyword>
<dbReference type="PANTHER" id="PTHR30420:SF1">
    <property type="entry name" value="ARGININE N-SUCCINYLTRANSFERASE"/>
    <property type="match status" value="1"/>
</dbReference>
<keyword evidence="2 5" id="KW-0808">Transferase</keyword>
<protein>
    <submittedName>
        <fullName evidence="5">Arginine N-succinyltransferase</fullName>
    </submittedName>
</protein>
<dbReference type="Pfam" id="PF04958">
    <property type="entry name" value="AstA"/>
    <property type="match status" value="1"/>
</dbReference>
<proteinExistence type="predicted"/>
<dbReference type="EMBL" id="MSCW01000007">
    <property type="protein sequence ID" value="ONF42996.1"/>
    <property type="molecule type" value="Genomic_DNA"/>
</dbReference>
<evidence type="ECO:0000313" key="5">
    <source>
        <dbReference type="EMBL" id="ONF42996.1"/>
    </source>
</evidence>
<dbReference type="GO" id="GO:0008791">
    <property type="term" value="F:arginine N-succinyltransferase activity"/>
    <property type="evidence" value="ECO:0007669"/>
    <property type="project" value="InterPro"/>
</dbReference>
<dbReference type="Gene3D" id="3.40.630.30">
    <property type="match status" value="1"/>
</dbReference>
<dbReference type="NCBIfam" id="TIGR03243">
    <property type="entry name" value="arg_catab_AOST"/>
    <property type="match status" value="1"/>
</dbReference>
<dbReference type="InterPro" id="IPR007041">
    <property type="entry name" value="Arg_succinylTrfase_AstA/AruG"/>
</dbReference>
<dbReference type="InterPro" id="IPR016181">
    <property type="entry name" value="Acyl_CoA_acyltransferase"/>
</dbReference>
<sequence>MIIRPVAPSDLEGLYQIAEESGPGFTSLMPDRDALARKVEHARASFSRPVGLPSDEHYLFVLEDTETGALMGTTGIDAVAGQVRPLYHFRHSRQLHHSHFLGLRRQFHTLTRCNHYRGCTEICSLYLRPAFRRANAGKLLSKVRFLFMAQYPERFTPTVIAEMRGVSDHLGRSPFWNWLRRHFVDLEFASVTQLVGAGHTEFIEELMPAGPLYTHLMDDAARAVIGQVHPDTRPALAMLEKEGFRHRGFVDLFDAGPTVECPLKDIASVRAARPYQLMTGTARPEHRSGQPVIIANGRTEGFRATITDQCRVCPEEHTVTVPDALARRLDLSEQAEVWLLPLTPDQARRPQPATQSHSLSAEGYGARPYAL</sequence>
<keyword evidence="3" id="KW-0012">Acyltransferase</keyword>
<keyword evidence="1" id="KW-0056">Arginine metabolism</keyword>
<name>A0A1V2DRH4_9GAMM</name>
<evidence type="ECO:0000313" key="6">
    <source>
        <dbReference type="Proteomes" id="UP000189339"/>
    </source>
</evidence>